<reference evidence="2 3" key="1">
    <citation type="submission" date="2020-08" db="EMBL/GenBank/DDBJ databases">
        <title>Whole genome shotgun sequence of Actinoplanes ianthinogenes NBRC 13996.</title>
        <authorList>
            <person name="Komaki H."/>
            <person name="Tamura T."/>
        </authorList>
    </citation>
    <scope>NUCLEOTIDE SEQUENCE [LARGE SCALE GENOMIC DNA]</scope>
    <source>
        <strain evidence="2 3">NBRC 13996</strain>
    </source>
</reference>
<evidence type="ECO:0000313" key="2">
    <source>
        <dbReference type="EMBL" id="BCJ41255.1"/>
    </source>
</evidence>
<evidence type="ECO:0000313" key="3">
    <source>
        <dbReference type="Proteomes" id="UP000676967"/>
    </source>
</evidence>
<feature type="chain" id="PRO_5047518285" description="Peptidase inhibitor family I36" evidence="1">
    <location>
        <begin position="22"/>
        <end position="151"/>
    </location>
</feature>
<evidence type="ECO:0000256" key="1">
    <source>
        <dbReference type="SAM" id="SignalP"/>
    </source>
</evidence>
<keyword evidence="1" id="KW-0732">Signal</keyword>
<proteinExistence type="predicted"/>
<sequence length="151" mass="15719">MKKFHTLVATGVAAAALGVFAAPTAAFAATSEVDQCGPPIGDGTCSNYVAATITWYNRTAGIDGCVYDNFAGADFTGVVFEAYAGSTKIDSTTRSANDTVDDFGIRCFGFTIGDPDLVGGIDRIKVTVRRGFASGGYANGAWKNYQKKDAS</sequence>
<dbReference type="RefSeq" id="WP_189332379.1">
    <property type="nucleotide sequence ID" value="NZ_AP023356.1"/>
</dbReference>
<dbReference type="EMBL" id="AP023356">
    <property type="protein sequence ID" value="BCJ41255.1"/>
    <property type="molecule type" value="Genomic_DNA"/>
</dbReference>
<protein>
    <recommendedName>
        <fullName evidence="4">Peptidase inhibitor family I36</fullName>
    </recommendedName>
</protein>
<gene>
    <name evidence="2" type="ORF">Aiant_19120</name>
</gene>
<feature type="signal peptide" evidence="1">
    <location>
        <begin position="1"/>
        <end position="21"/>
    </location>
</feature>
<organism evidence="2 3">
    <name type="scientific">Actinoplanes ianthinogenes</name>
    <dbReference type="NCBI Taxonomy" id="122358"/>
    <lineage>
        <taxon>Bacteria</taxon>
        <taxon>Bacillati</taxon>
        <taxon>Actinomycetota</taxon>
        <taxon>Actinomycetes</taxon>
        <taxon>Micromonosporales</taxon>
        <taxon>Micromonosporaceae</taxon>
        <taxon>Actinoplanes</taxon>
    </lineage>
</organism>
<name>A0ABM7LPS9_9ACTN</name>
<dbReference type="Proteomes" id="UP000676967">
    <property type="component" value="Chromosome"/>
</dbReference>
<accession>A0ABM7LPS9</accession>
<evidence type="ECO:0008006" key="4">
    <source>
        <dbReference type="Google" id="ProtNLM"/>
    </source>
</evidence>
<keyword evidence="3" id="KW-1185">Reference proteome</keyword>